<feature type="transmembrane region" description="Helical" evidence="1">
    <location>
        <begin position="48"/>
        <end position="67"/>
    </location>
</feature>
<feature type="transmembrane region" description="Helical" evidence="1">
    <location>
        <begin position="95"/>
        <end position="114"/>
    </location>
</feature>
<feature type="transmembrane region" description="Helical" evidence="1">
    <location>
        <begin position="391"/>
        <end position="410"/>
    </location>
</feature>
<feature type="transmembrane region" description="Helical" evidence="1">
    <location>
        <begin position="20"/>
        <end position="36"/>
    </location>
</feature>
<keyword evidence="1" id="KW-1133">Transmembrane helix</keyword>
<feature type="transmembrane region" description="Helical" evidence="1">
    <location>
        <begin position="237"/>
        <end position="258"/>
    </location>
</feature>
<organism evidence="3 4">
    <name type="scientific">Candidatus Aeolococcus gillhamiae</name>
    <dbReference type="NCBI Taxonomy" id="3127015"/>
    <lineage>
        <taxon>Bacteria</taxon>
        <taxon>Bacillati</taxon>
        <taxon>Candidatus Dormiibacterota</taxon>
        <taxon>Candidatus Dormibacteria</taxon>
        <taxon>Candidatus Aeolococcales</taxon>
        <taxon>Candidatus Aeolococcaceae</taxon>
        <taxon>Candidatus Aeolococcus</taxon>
    </lineage>
</organism>
<feature type="transmembrane region" description="Helical" evidence="1">
    <location>
        <begin position="416"/>
        <end position="434"/>
    </location>
</feature>
<accession>A0A934K003</accession>
<dbReference type="EMBL" id="JAEKNS010000026">
    <property type="protein sequence ID" value="MBJ7593596.1"/>
    <property type="molecule type" value="Genomic_DNA"/>
</dbReference>
<gene>
    <name evidence="3" type="ORF">DLM65_08130</name>
    <name evidence="2" type="ORF">JF886_01835</name>
</gene>
<dbReference type="AlphaFoldDB" id="A0A2W5Z566"/>
<dbReference type="Proteomes" id="UP000248724">
    <property type="component" value="Unassembled WGS sequence"/>
</dbReference>
<reference evidence="3" key="2">
    <citation type="submission" date="2018-05" db="EMBL/GenBank/DDBJ databases">
        <authorList>
            <person name="Ferrari B."/>
        </authorList>
    </citation>
    <scope>NUCLEOTIDE SEQUENCE</scope>
    <source>
        <strain evidence="3">RRmetagenome_bin12</strain>
    </source>
</reference>
<evidence type="ECO:0000256" key="1">
    <source>
        <dbReference type="SAM" id="Phobius"/>
    </source>
</evidence>
<evidence type="ECO:0000313" key="3">
    <source>
        <dbReference type="EMBL" id="PZR80393.1"/>
    </source>
</evidence>
<accession>A0A2W5Z566</accession>
<feature type="transmembrane region" description="Helical" evidence="1">
    <location>
        <begin position="72"/>
        <end position="89"/>
    </location>
</feature>
<evidence type="ECO:0000313" key="2">
    <source>
        <dbReference type="EMBL" id="MBJ7593596.1"/>
    </source>
</evidence>
<protein>
    <submittedName>
        <fullName evidence="2">DUF2029 domain-containing protein</fullName>
    </submittedName>
</protein>
<reference evidence="3 4" key="1">
    <citation type="journal article" date="2017" name="Nature">
        <title>Atmospheric trace gases support primary production in Antarctic desert surface soil.</title>
        <authorList>
            <person name="Ji M."/>
            <person name="Greening C."/>
            <person name="Vanwonterghem I."/>
            <person name="Carere C.R."/>
            <person name="Bay S.K."/>
            <person name="Steen J.A."/>
            <person name="Montgomery K."/>
            <person name="Lines T."/>
            <person name="Beardall J."/>
            <person name="van Dorst J."/>
            <person name="Snape I."/>
            <person name="Stott M.B."/>
            <person name="Hugenholtz P."/>
            <person name="Ferrari B.C."/>
        </authorList>
    </citation>
    <scope>NUCLEOTIDE SEQUENCE [LARGE SCALE GENOMIC DNA]</scope>
    <source>
        <strain evidence="3">RRmetagenome_bin12</strain>
    </source>
</reference>
<dbReference type="EMBL" id="QHBU01000153">
    <property type="protein sequence ID" value="PZR80393.1"/>
    <property type="molecule type" value="Genomic_DNA"/>
</dbReference>
<proteinExistence type="predicted"/>
<comment type="caution">
    <text evidence="3">The sequence shown here is derived from an EMBL/GenBank/DDBJ whole genome shotgun (WGS) entry which is preliminary data.</text>
</comment>
<feature type="transmembrane region" description="Helical" evidence="1">
    <location>
        <begin position="315"/>
        <end position="337"/>
    </location>
</feature>
<evidence type="ECO:0000313" key="5">
    <source>
        <dbReference type="Proteomes" id="UP000606991"/>
    </source>
</evidence>
<keyword evidence="1" id="KW-0472">Membrane</keyword>
<feature type="transmembrane region" description="Helical" evidence="1">
    <location>
        <begin position="357"/>
        <end position="384"/>
    </location>
</feature>
<feature type="transmembrane region" description="Helical" evidence="1">
    <location>
        <begin position="207"/>
        <end position="225"/>
    </location>
</feature>
<sequence length="472" mass="49647">MKRASRIAATLRALNRAELAVIGFCALGAGNVWIRVGGGNVVTAPSPGAFILGFALVVAAAGLCYLASGRPAAMPGALVCTVAIAVQTLGQPVVLPPAAAMYLTGLALAAVPLLRSPRQAWLLLGACALAVTLTVTHAWTWGYAPIDVFDEVQGSTQAFLHGQNPYAPVYPILLDSYGAHQLYGSGSLNYGPMVIILSIPARLIGDVRLTVVALNVAILAAVVVWTRRAAGSHRHSATIAAVWLASPFLPFMILTEWTDTFCVAGMAWWLVLRDRHRNWAIAALTVGLACKPTMLAVMVPLAFWNGAVRSELLRAAVATVAIVAPFAIWTGVPQFVYDTVGIYGDLPGRHDAANLNGLLHVFGSAPIPATVLLVGVVLAVVLFTLRRCRDYGDLLVAGAGLLIVACIFAKQAFLNYYFSAAIALLFVAGAPGIVPRGGLAWPAPLRRVLGSRLPRVPGARHRPTAEARAAAD</sequence>
<name>A0A2W5Z566_9BACT</name>
<keyword evidence="1" id="KW-0812">Transmembrane</keyword>
<reference evidence="2 5" key="3">
    <citation type="submission" date="2020-10" db="EMBL/GenBank/DDBJ databases">
        <title>Ca. Dormibacterota MAGs.</title>
        <authorList>
            <person name="Montgomery K."/>
        </authorList>
    </citation>
    <scope>NUCLEOTIDE SEQUENCE [LARGE SCALE GENOMIC DNA]</scope>
    <source>
        <strain evidence="2">SC8812_S17_18</strain>
    </source>
</reference>
<feature type="transmembrane region" description="Helical" evidence="1">
    <location>
        <begin position="121"/>
        <end position="141"/>
    </location>
</feature>
<feature type="transmembrane region" description="Helical" evidence="1">
    <location>
        <begin position="278"/>
        <end position="303"/>
    </location>
</feature>
<evidence type="ECO:0000313" key="4">
    <source>
        <dbReference type="Proteomes" id="UP000248724"/>
    </source>
</evidence>
<dbReference type="RefSeq" id="WP_337309018.1">
    <property type="nucleotide sequence ID" value="NZ_JAEKNS010000026.1"/>
</dbReference>
<dbReference type="Proteomes" id="UP000606991">
    <property type="component" value="Unassembled WGS sequence"/>
</dbReference>